<evidence type="ECO:0000313" key="1">
    <source>
        <dbReference type="EMBL" id="VFK44941.1"/>
    </source>
</evidence>
<dbReference type="EMBL" id="CAADFR010000202">
    <property type="protein sequence ID" value="VFK44941.1"/>
    <property type="molecule type" value="Genomic_DNA"/>
</dbReference>
<proteinExistence type="predicted"/>
<dbReference type="SUPFAM" id="SSF51182">
    <property type="entry name" value="RmlC-like cupins"/>
    <property type="match status" value="1"/>
</dbReference>
<name>A0A450YTR1_9GAMM</name>
<gene>
    <name evidence="2" type="ORF">BECKSD772E_GA0070983_12041</name>
    <name evidence="1" type="ORF">BECKSD772F_GA0070984_12021</name>
</gene>
<dbReference type="EMBL" id="CAADFU010000204">
    <property type="protein sequence ID" value="VFK49622.1"/>
    <property type="molecule type" value="Genomic_DNA"/>
</dbReference>
<sequence length="47" mass="5203">MSVGLIGEVLAPGFEYRDNAMADPDGFKALFPELWREISPYVQDADA</sequence>
<dbReference type="AlphaFoldDB" id="A0A450YTR1"/>
<dbReference type="InterPro" id="IPR011051">
    <property type="entry name" value="RmlC_Cupin_sf"/>
</dbReference>
<dbReference type="InterPro" id="IPR014710">
    <property type="entry name" value="RmlC-like_jellyroll"/>
</dbReference>
<reference evidence="1" key="1">
    <citation type="submission" date="2019-02" db="EMBL/GenBank/DDBJ databases">
        <authorList>
            <person name="Gruber-Vodicka R. H."/>
            <person name="Seah K. B. B."/>
        </authorList>
    </citation>
    <scope>NUCLEOTIDE SEQUENCE</scope>
    <source>
        <strain evidence="2">BECK_S1320</strain>
        <strain evidence="1">BECK_S1321</strain>
    </source>
</reference>
<organism evidence="1">
    <name type="scientific">Candidatus Kentrum sp. SD</name>
    <dbReference type="NCBI Taxonomy" id="2126332"/>
    <lineage>
        <taxon>Bacteria</taxon>
        <taxon>Pseudomonadati</taxon>
        <taxon>Pseudomonadota</taxon>
        <taxon>Gammaproteobacteria</taxon>
        <taxon>Candidatus Kentrum</taxon>
    </lineage>
</organism>
<evidence type="ECO:0000313" key="2">
    <source>
        <dbReference type="EMBL" id="VFK49622.1"/>
    </source>
</evidence>
<accession>A0A450YTR1</accession>
<dbReference type="Gene3D" id="2.60.120.10">
    <property type="entry name" value="Jelly Rolls"/>
    <property type="match status" value="1"/>
</dbReference>
<protein>
    <submittedName>
        <fullName evidence="1">Uncharacterized protein</fullName>
    </submittedName>
</protein>